<name>A0AAV2F514_9ROSI</name>
<evidence type="ECO:0000313" key="2">
    <source>
        <dbReference type="Proteomes" id="UP001497516"/>
    </source>
</evidence>
<protein>
    <submittedName>
        <fullName evidence="1">Uncharacterized protein</fullName>
    </submittedName>
</protein>
<keyword evidence="2" id="KW-1185">Reference proteome</keyword>
<proteinExistence type="predicted"/>
<dbReference type="AlphaFoldDB" id="A0AAV2F514"/>
<dbReference type="EMBL" id="OZ034819">
    <property type="protein sequence ID" value="CAL1392888.1"/>
    <property type="molecule type" value="Genomic_DNA"/>
</dbReference>
<evidence type="ECO:0000313" key="1">
    <source>
        <dbReference type="EMBL" id="CAL1392888.1"/>
    </source>
</evidence>
<accession>A0AAV2F514</accession>
<dbReference type="Proteomes" id="UP001497516">
    <property type="component" value="Chromosome 6"/>
</dbReference>
<reference evidence="1 2" key="1">
    <citation type="submission" date="2024-04" db="EMBL/GenBank/DDBJ databases">
        <authorList>
            <person name="Fracassetti M."/>
        </authorList>
    </citation>
    <scope>NUCLEOTIDE SEQUENCE [LARGE SCALE GENOMIC DNA]</scope>
</reference>
<sequence length="87" mass="9677">MLERANEAIRFYQLLFGIVNQEVVPNRALLELLLNAKLTLEDGNSLCGTVLAMEVKEGLFAVDPSKAPVACDLKSEARDHLLFCCHF</sequence>
<gene>
    <name evidence="1" type="ORF">LTRI10_LOCUS33503</name>
</gene>
<organism evidence="1 2">
    <name type="scientific">Linum trigynum</name>
    <dbReference type="NCBI Taxonomy" id="586398"/>
    <lineage>
        <taxon>Eukaryota</taxon>
        <taxon>Viridiplantae</taxon>
        <taxon>Streptophyta</taxon>
        <taxon>Embryophyta</taxon>
        <taxon>Tracheophyta</taxon>
        <taxon>Spermatophyta</taxon>
        <taxon>Magnoliopsida</taxon>
        <taxon>eudicotyledons</taxon>
        <taxon>Gunneridae</taxon>
        <taxon>Pentapetalae</taxon>
        <taxon>rosids</taxon>
        <taxon>fabids</taxon>
        <taxon>Malpighiales</taxon>
        <taxon>Linaceae</taxon>
        <taxon>Linum</taxon>
    </lineage>
</organism>